<dbReference type="Proteomes" id="UP001589896">
    <property type="component" value="Unassembled WGS sequence"/>
</dbReference>
<organism evidence="2 3">
    <name type="scientific">Lysobacter korlensis</name>
    <dbReference type="NCBI Taxonomy" id="553636"/>
    <lineage>
        <taxon>Bacteria</taxon>
        <taxon>Pseudomonadati</taxon>
        <taxon>Pseudomonadota</taxon>
        <taxon>Gammaproteobacteria</taxon>
        <taxon>Lysobacterales</taxon>
        <taxon>Lysobacteraceae</taxon>
        <taxon>Lysobacter</taxon>
    </lineage>
</organism>
<evidence type="ECO:0000256" key="1">
    <source>
        <dbReference type="SAM" id="Phobius"/>
    </source>
</evidence>
<comment type="caution">
    <text evidence="2">The sequence shown here is derived from an EMBL/GenBank/DDBJ whole genome shotgun (WGS) entry which is preliminary data.</text>
</comment>
<gene>
    <name evidence="2" type="ORF">ACFFGH_13410</name>
</gene>
<keyword evidence="3" id="KW-1185">Reference proteome</keyword>
<sequence length="93" mass="10276">MADESDLASLLRMIRDQQREQLALQVQAIELQRAHFALAQSQIERVERINDRAEAIQARASATSKVAPWVIAPALVFAIVALLWSSYAGMVSA</sequence>
<evidence type="ECO:0000313" key="2">
    <source>
        <dbReference type="EMBL" id="MFC0678842.1"/>
    </source>
</evidence>
<dbReference type="RefSeq" id="WP_386669056.1">
    <property type="nucleotide sequence ID" value="NZ_JBHLTG010000003.1"/>
</dbReference>
<proteinExistence type="predicted"/>
<evidence type="ECO:0000313" key="3">
    <source>
        <dbReference type="Proteomes" id="UP001589896"/>
    </source>
</evidence>
<keyword evidence="1" id="KW-0472">Membrane</keyword>
<feature type="transmembrane region" description="Helical" evidence="1">
    <location>
        <begin position="66"/>
        <end position="87"/>
    </location>
</feature>
<keyword evidence="1" id="KW-1133">Transmembrane helix</keyword>
<dbReference type="EMBL" id="JBHLTG010000003">
    <property type="protein sequence ID" value="MFC0678842.1"/>
    <property type="molecule type" value="Genomic_DNA"/>
</dbReference>
<protein>
    <submittedName>
        <fullName evidence="2">Uncharacterized protein</fullName>
    </submittedName>
</protein>
<reference evidence="2 3" key="1">
    <citation type="submission" date="2024-09" db="EMBL/GenBank/DDBJ databases">
        <authorList>
            <person name="Sun Q."/>
            <person name="Mori K."/>
        </authorList>
    </citation>
    <scope>NUCLEOTIDE SEQUENCE [LARGE SCALE GENOMIC DNA]</scope>
    <source>
        <strain evidence="2 3">KCTC 23076</strain>
    </source>
</reference>
<keyword evidence="1" id="KW-0812">Transmembrane</keyword>
<accession>A0ABV6RPC8</accession>
<name>A0ABV6RPC8_9GAMM</name>